<dbReference type="KEGG" id="vg:26634588"/>
<keyword evidence="2" id="KW-1185">Reference proteome</keyword>
<evidence type="ECO:0000313" key="2">
    <source>
        <dbReference type="Proteomes" id="UP000202583"/>
    </source>
</evidence>
<evidence type="ECO:0000313" key="1">
    <source>
        <dbReference type="EMBL" id="BAS04919.1"/>
    </source>
</evidence>
<sequence length="60" mass="6742">MLKDIKSEYLAKCLSGLSVELTLSVLKALDIVEQRADESYVLTRDFSDLVIELKPELMPA</sequence>
<name>A0A0K2QQQ0_9CAUD</name>
<dbReference type="EMBL" id="AP014927">
    <property type="protein sequence ID" value="BAS04919.1"/>
    <property type="molecule type" value="Genomic_DNA"/>
</dbReference>
<dbReference type="Proteomes" id="UP000202583">
    <property type="component" value="Segment"/>
</dbReference>
<protein>
    <submittedName>
        <fullName evidence="1">Uncharacterized protein</fullName>
    </submittedName>
</protein>
<organism evidence="1 2">
    <name type="scientific">Ralstonia phage RSF1</name>
    <dbReference type="NCBI Taxonomy" id="1689679"/>
    <lineage>
        <taxon>Viruses</taxon>
        <taxon>Duplodnaviria</taxon>
        <taxon>Heunggongvirae</taxon>
        <taxon>Uroviricota</taxon>
        <taxon>Caudoviricetes</taxon>
        <taxon>Chimalliviridae</taxon>
        <taxon>Chiangmaivirus</taxon>
        <taxon>Chiangmaivirus RSF1</taxon>
    </lineage>
</organism>
<accession>A0A0K2QQQ0</accession>
<dbReference type="RefSeq" id="YP_009207931.1">
    <property type="nucleotide sequence ID" value="NC_028899.1"/>
</dbReference>
<proteinExistence type="predicted"/>
<reference evidence="1 2" key="1">
    <citation type="submission" date="2015-07" db="EMBL/GenBank/DDBJ databases">
        <title>Two Asian jumbo phage RSL2 and RSF1 infecting the phytopathogen Ralstonia solanacearum share common features related to the phi-KZ-like phages.</title>
        <authorList>
            <person name="Kawasaki T."/>
            <person name="Fujie M."/>
            <person name="Chatchawankanphanich O."/>
            <person name="Ogata H."/>
            <person name="Yamada T."/>
        </authorList>
    </citation>
    <scope>NUCLEOTIDE SEQUENCE [LARGE SCALE GENOMIC DNA]</scope>
    <source>
        <strain evidence="1 2">RSF1</strain>
    </source>
</reference>
<dbReference type="GeneID" id="26634588"/>